<accession>A0A6A6KBW7</accession>
<proteinExistence type="predicted"/>
<evidence type="ECO:0000313" key="1">
    <source>
        <dbReference type="EMBL" id="KAF2285603.1"/>
    </source>
</evidence>
<gene>
    <name evidence="1" type="ORF">GH714_005734</name>
</gene>
<dbReference type="InterPro" id="IPR004158">
    <property type="entry name" value="DUF247_pln"/>
</dbReference>
<dbReference type="PANTHER" id="PTHR31170">
    <property type="entry name" value="BNAC04G53230D PROTEIN"/>
    <property type="match status" value="1"/>
</dbReference>
<sequence length="334" mass="39092">MTSEVSSEDIDLVTNLINEKLRGQFPHVSSNDRCIFRVPKELRRVNEKAYEPRIIAIGPYHHGKEHLIAMVEHKIRYLLRFLQRRNENDVSRYVQIIEGLEERARRCYAEPLHLTKDAFIEMMLLGGCFIVEFIWKLIECEQDPVIGSEHVLGRLMLDLLLLENQLPFFIFSELLVNSNVRGTQNRPAESNFIKIISFYYESFLPGPGYHPDLNNVYTPEEIIEIKNLLGLLRDHWKPSPERMAAYQEEKGNVKRFTRCATELREAEIKLKSVEGFNLFDINFERGIIKIPKIKIADKTECVFRNAIAYEQLTSLKNPYFTDYMIFMDNLIDSA</sequence>
<keyword evidence="2" id="KW-1185">Reference proteome</keyword>
<protein>
    <submittedName>
        <fullName evidence="1">Uncharacterized protein</fullName>
    </submittedName>
</protein>
<dbReference type="AlphaFoldDB" id="A0A6A6KBW7"/>
<organism evidence="1 2">
    <name type="scientific">Hevea brasiliensis</name>
    <name type="common">Para rubber tree</name>
    <name type="synonym">Siphonia brasiliensis</name>
    <dbReference type="NCBI Taxonomy" id="3981"/>
    <lineage>
        <taxon>Eukaryota</taxon>
        <taxon>Viridiplantae</taxon>
        <taxon>Streptophyta</taxon>
        <taxon>Embryophyta</taxon>
        <taxon>Tracheophyta</taxon>
        <taxon>Spermatophyta</taxon>
        <taxon>Magnoliopsida</taxon>
        <taxon>eudicotyledons</taxon>
        <taxon>Gunneridae</taxon>
        <taxon>Pentapetalae</taxon>
        <taxon>rosids</taxon>
        <taxon>fabids</taxon>
        <taxon>Malpighiales</taxon>
        <taxon>Euphorbiaceae</taxon>
        <taxon>Crotonoideae</taxon>
        <taxon>Micrandreae</taxon>
        <taxon>Hevea</taxon>
    </lineage>
</organism>
<comment type="caution">
    <text evidence="1">The sequence shown here is derived from an EMBL/GenBank/DDBJ whole genome shotgun (WGS) entry which is preliminary data.</text>
</comment>
<reference evidence="1 2" key="1">
    <citation type="journal article" date="2020" name="Mol. Plant">
        <title>The Chromosome-Based Rubber Tree Genome Provides New Insights into Spurge Genome Evolution and Rubber Biosynthesis.</title>
        <authorList>
            <person name="Liu J."/>
            <person name="Shi C."/>
            <person name="Shi C.C."/>
            <person name="Li W."/>
            <person name="Zhang Q.J."/>
            <person name="Zhang Y."/>
            <person name="Li K."/>
            <person name="Lu H.F."/>
            <person name="Shi C."/>
            <person name="Zhu S.T."/>
            <person name="Xiao Z.Y."/>
            <person name="Nan H."/>
            <person name="Yue Y."/>
            <person name="Zhu X.G."/>
            <person name="Wu Y."/>
            <person name="Hong X.N."/>
            <person name="Fan G.Y."/>
            <person name="Tong Y."/>
            <person name="Zhang D."/>
            <person name="Mao C.L."/>
            <person name="Liu Y.L."/>
            <person name="Hao S.J."/>
            <person name="Liu W.Q."/>
            <person name="Lv M.Q."/>
            <person name="Zhang H.B."/>
            <person name="Liu Y."/>
            <person name="Hu-Tang G.R."/>
            <person name="Wang J.P."/>
            <person name="Wang J.H."/>
            <person name="Sun Y.H."/>
            <person name="Ni S.B."/>
            <person name="Chen W.B."/>
            <person name="Zhang X.C."/>
            <person name="Jiao Y.N."/>
            <person name="Eichler E.E."/>
            <person name="Li G.H."/>
            <person name="Liu X."/>
            <person name="Gao L.Z."/>
        </authorList>
    </citation>
    <scope>NUCLEOTIDE SEQUENCE [LARGE SCALE GENOMIC DNA]</scope>
    <source>
        <strain evidence="2">cv. GT1</strain>
        <tissue evidence="1">Leaf</tissue>
    </source>
</reference>
<dbReference type="PANTHER" id="PTHR31170:SF25">
    <property type="entry name" value="BNAA09G04570D PROTEIN"/>
    <property type="match status" value="1"/>
</dbReference>
<dbReference type="Proteomes" id="UP000467840">
    <property type="component" value="Chromosome 3"/>
</dbReference>
<dbReference type="EMBL" id="JAAGAX010000017">
    <property type="protein sequence ID" value="KAF2285603.1"/>
    <property type="molecule type" value="Genomic_DNA"/>
</dbReference>
<evidence type="ECO:0000313" key="2">
    <source>
        <dbReference type="Proteomes" id="UP000467840"/>
    </source>
</evidence>
<name>A0A6A6KBW7_HEVBR</name>
<dbReference type="Pfam" id="PF03140">
    <property type="entry name" value="DUF247"/>
    <property type="match status" value="1"/>
</dbReference>